<dbReference type="SMART" id="SM00369">
    <property type="entry name" value="LRR_TYP"/>
    <property type="match status" value="7"/>
</dbReference>
<gene>
    <name evidence="4" type="ORF">GRF29_112g1505364</name>
</gene>
<dbReference type="Pfam" id="PF13855">
    <property type="entry name" value="LRR_8"/>
    <property type="match status" value="1"/>
</dbReference>
<keyword evidence="1" id="KW-0433">Leucine-rich repeat</keyword>
<evidence type="ECO:0000256" key="2">
    <source>
        <dbReference type="ARBA" id="ARBA00022737"/>
    </source>
</evidence>
<feature type="compositionally biased region" description="Low complexity" evidence="3">
    <location>
        <begin position="1"/>
        <end position="26"/>
    </location>
</feature>
<feature type="region of interest" description="Disordered" evidence="3">
    <location>
        <begin position="1"/>
        <end position="520"/>
    </location>
</feature>
<keyword evidence="2" id="KW-0677">Repeat</keyword>
<dbReference type="SUPFAM" id="SSF52058">
    <property type="entry name" value="L domain-like"/>
    <property type="match status" value="1"/>
</dbReference>
<dbReference type="PANTHER" id="PTHR48051">
    <property type="match status" value="1"/>
</dbReference>
<dbReference type="SMART" id="SM00364">
    <property type="entry name" value="LRR_BAC"/>
    <property type="match status" value="5"/>
</dbReference>
<comment type="caution">
    <text evidence="4">The sequence shown here is derived from an EMBL/GenBank/DDBJ whole genome shotgun (WGS) entry which is preliminary data.</text>
</comment>
<feature type="compositionally biased region" description="Polar residues" evidence="3">
    <location>
        <begin position="83"/>
        <end position="133"/>
    </location>
</feature>
<organism evidence="4 5">
    <name type="scientific">Pseudopithomyces chartarum</name>
    <dbReference type="NCBI Taxonomy" id="1892770"/>
    <lineage>
        <taxon>Eukaryota</taxon>
        <taxon>Fungi</taxon>
        <taxon>Dikarya</taxon>
        <taxon>Ascomycota</taxon>
        <taxon>Pezizomycotina</taxon>
        <taxon>Dothideomycetes</taxon>
        <taxon>Pleosporomycetidae</taxon>
        <taxon>Pleosporales</taxon>
        <taxon>Massarineae</taxon>
        <taxon>Didymosphaeriaceae</taxon>
        <taxon>Pseudopithomyces</taxon>
    </lineage>
</organism>
<feature type="compositionally biased region" description="Polar residues" evidence="3">
    <location>
        <begin position="312"/>
        <end position="345"/>
    </location>
</feature>
<evidence type="ECO:0008006" key="6">
    <source>
        <dbReference type="Google" id="ProtNLM"/>
    </source>
</evidence>
<dbReference type="InterPro" id="IPR050216">
    <property type="entry name" value="LRR_domain-containing"/>
</dbReference>
<dbReference type="GO" id="GO:0005737">
    <property type="term" value="C:cytoplasm"/>
    <property type="evidence" value="ECO:0007669"/>
    <property type="project" value="TreeGrafter"/>
</dbReference>
<accession>A0AAN6RGS7</accession>
<dbReference type="AlphaFoldDB" id="A0AAN6RGS7"/>
<dbReference type="InterPro" id="IPR032675">
    <property type="entry name" value="LRR_dom_sf"/>
</dbReference>
<feature type="compositionally biased region" description="Polar residues" evidence="3">
    <location>
        <begin position="199"/>
        <end position="212"/>
    </location>
</feature>
<feature type="compositionally biased region" description="Low complexity" evidence="3">
    <location>
        <begin position="499"/>
        <end position="515"/>
    </location>
</feature>
<evidence type="ECO:0000313" key="4">
    <source>
        <dbReference type="EMBL" id="KAK3203513.1"/>
    </source>
</evidence>
<dbReference type="PANTHER" id="PTHR48051:SF1">
    <property type="entry name" value="RAS SUPPRESSOR PROTEIN 1"/>
    <property type="match status" value="1"/>
</dbReference>
<reference evidence="4 5" key="1">
    <citation type="submission" date="2021-02" db="EMBL/GenBank/DDBJ databases">
        <title>Genome assembly of Pseudopithomyces chartarum.</title>
        <authorList>
            <person name="Jauregui R."/>
            <person name="Singh J."/>
            <person name="Voisey C."/>
        </authorList>
    </citation>
    <scope>NUCLEOTIDE SEQUENCE [LARGE SCALE GENOMIC DNA]</scope>
    <source>
        <strain evidence="4 5">AGR01</strain>
    </source>
</reference>
<dbReference type="Gene3D" id="3.80.10.10">
    <property type="entry name" value="Ribonuclease Inhibitor"/>
    <property type="match status" value="3"/>
</dbReference>
<evidence type="ECO:0000313" key="5">
    <source>
        <dbReference type="Proteomes" id="UP001280581"/>
    </source>
</evidence>
<evidence type="ECO:0000256" key="1">
    <source>
        <dbReference type="ARBA" id="ARBA00022614"/>
    </source>
</evidence>
<evidence type="ECO:0000256" key="3">
    <source>
        <dbReference type="SAM" id="MobiDB-lite"/>
    </source>
</evidence>
<feature type="compositionally biased region" description="Low complexity" evidence="3">
    <location>
        <begin position="230"/>
        <end position="242"/>
    </location>
</feature>
<name>A0AAN6RGS7_9PLEO</name>
<dbReference type="Proteomes" id="UP001280581">
    <property type="component" value="Unassembled WGS sequence"/>
</dbReference>
<feature type="compositionally biased region" description="Low complexity" evidence="3">
    <location>
        <begin position="469"/>
        <end position="485"/>
    </location>
</feature>
<proteinExistence type="predicted"/>
<sequence>MEQSSGIPRPSSGIPRPTSRLPTLRPAASQGLRQTPSTEQLRKKPSLSSISRPGQQPPSLQKKPSLSSISRLSQPAPPLQKKPSLSSISSRPNQPTPSLQKKPSLSSVSSRANQPNPSLNKKPSLSSISRTSQLPPPSLQKKSSRTSLARSSIVPPAANTSSNRTSVLSSKRSIPSLAQHRASVAGEPVFKRPIGLPPSRQTRSNSQAQKATANGAHNDDVLGDLDAFQSASRASSRASSRAGFYDNSPEPVPDHYLEAPQTGVRKSRPSLSERTVESLAQLPSSPKAGKTRRRSSFFNAGDSMGPPARPSSALSNGRRPTTSDGPPRTTPVTPKRSLTGSQLGSKTAPGRRSVSAVNSGASVTPVKLPSISRPMSTIKKPPLSQIQNLHSTPTLRPLSNSKTTAARTPKIQTSFAGTFGEALSPPGDEPVATPSSTKKTPETTRKTANSSAALREQLAKAKAAKRAETATTPTATSPKPTSSQALRAQITKAREAARRTNVTSPPRPRTNTPPRDAIIPDPAEIASFDFGLEDDPFNQRPKGELNIAAMGLSVMPEEVLNMYEYDPDANTAWGEVVDLATIVAADNELQNLPGSMFPDIDYETAMESDDAVPQFGGIQNLDVHGNLFRELPLGLRRLPQLSKLNISRNKLSINALEVVFQISTLRELKLAENELEGVLPSTIEQLTSLETLELQGNKLTGLPVEIRALTHLRILNISNNKITSIPSEVFTSMSVIDLNACKNSLNGAFFEPKCFGNGFAPIHKAPRSLSQQTIKFAEHDNLDEHKGFCSLQQLRNADFTGNDIDRLDPHIALMEGLVNFNLAANPLRERKYLTMNVEDIKRDLMSRLDPELVPGAEVSEAVNSEGEDVFVEGNGWKITPSGTLDLSSHDMTEVDAEAMTNFAQSHDIKQLSLHGNSLVQIPTITFQLKFLSVLDLSKNDIIYPLSESLTLPKLRELRLGGNKMRTLNGLTAKLSAPSLHHMDVSNNRISGSLPTLREFYPELMTLLASDNSIDEISDTSLAGLKIVNLSNNDIARLDPRIGLLAGTLTSFEVDGNKFRVPNYAVLKKGTDAVLSWLKDKVPSPTDEFDPGSPGF</sequence>
<feature type="compositionally biased region" description="Polar residues" evidence="3">
    <location>
        <begin position="384"/>
        <end position="416"/>
    </location>
</feature>
<dbReference type="InterPro" id="IPR003591">
    <property type="entry name" value="Leu-rich_rpt_typical-subtyp"/>
</dbReference>
<keyword evidence="5" id="KW-1185">Reference proteome</keyword>
<dbReference type="EMBL" id="WVTA01000011">
    <property type="protein sequence ID" value="KAK3203513.1"/>
    <property type="molecule type" value="Genomic_DNA"/>
</dbReference>
<feature type="compositionally biased region" description="Polar residues" evidence="3">
    <location>
        <begin position="158"/>
        <end position="173"/>
    </location>
</feature>
<dbReference type="PROSITE" id="PS51450">
    <property type="entry name" value="LRR"/>
    <property type="match status" value="1"/>
</dbReference>
<dbReference type="InterPro" id="IPR001611">
    <property type="entry name" value="Leu-rich_rpt"/>
</dbReference>
<protein>
    <recommendedName>
        <fullName evidence="6">L domain-like protein</fullName>
    </recommendedName>
</protein>
<feature type="compositionally biased region" description="Low complexity" evidence="3">
    <location>
        <begin position="57"/>
        <end position="68"/>
    </location>
</feature>